<gene>
    <name evidence="2" type="ORF">K3174_06560</name>
</gene>
<proteinExistence type="predicted"/>
<evidence type="ECO:0000256" key="1">
    <source>
        <dbReference type="SAM" id="Phobius"/>
    </source>
</evidence>
<comment type="caution">
    <text evidence="2">The sequence shown here is derived from an EMBL/GenBank/DDBJ whole genome shotgun (WGS) entry which is preliminary data.</text>
</comment>
<keyword evidence="1" id="KW-0812">Transmembrane</keyword>
<dbReference type="RefSeq" id="WP_221557058.1">
    <property type="nucleotide sequence ID" value="NZ_JAIGNO010000003.1"/>
</dbReference>
<protein>
    <recommendedName>
        <fullName evidence="4">DUF2178 domain-containing protein</fullName>
    </recommendedName>
</protein>
<dbReference type="EMBL" id="JAIGNO010000003">
    <property type="protein sequence ID" value="MBX7482186.1"/>
    <property type="molecule type" value="Genomic_DNA"/>
</dbReference>
<feature type="transmembrane region" description="Helical" evidence="1">
    <location>
        <begin position="139"/>
        <end position="162"/>
    </location>
</feature>
<dbReference type="Proteomes" id="UP000755104">
    <property type="component" value="Unassembled WGS sequence"/>
</dbReference>
<keyword evidence="1" id="KW-1133">Transmembrane helix</keyword>
<keyword evidence="1" id="KW-0472">Membrane</keyword>
<evidence type="ECO:0008006" key="4">
    <source>
        <dbReference type="Google" id="ProtNLM"/>
    </source>
</evidence>
<accession>A0ABS7J4C0</accession>
<reference evidence="2 3" key="1">
    <citation type="submission" date="2021-08" db="EMBL/GenBank/DDBJ databases">
        <title>Comparative Genomics Analysis of the Genus Qipengyuania Reveals Extensive Genetic Diversity and Metabolic Versatility, Including the Description of Fifteen Novel Species.</title>
        <authorList>
            <person name="Liu Y."/>
        </authorList>
    </citation>
    <scope>NUCLEOTIDE SEQUENCE [LARGE SCALE GENOMIC DNA]</scope>
    <source>
        <strain evidence="2 3">6D47A</strain>
    </source>
</reference>
<organism evidence="2 3">
    <name type="scientific">Qipengyuania qiaonensis</name>
    <dbReference type="NCBI Taxonomy" id="2867240"/>
    <lineage>
        <taxon>Bacteria</taxon>
        <taxon>Pseudomonadati</taxon>
        <taxon>Pseudomonadota</taxon>
        <taxon>Alphaproteobacteria</taxon>
        <taxon>Sphingomonadales</taxon>
        <taxon>Erythrobacteraceae</taxon>
        <taxon>Qipengyuania</taxon>
    </lineage>
</organism>
<name>A0ABS7J4C0_9SPHN</name>
<feature type="transmembrane region" description="Helical" evidence="1">
    <location>
        <begin position="85"/>
        <end position="104"/>
    </location>
</feature>
<evidence type="ECO:0000313" key="2">
    <source>
        <dbReference type="EMBL" id="MBX7482186.1"/>
    </source>
</evidence>
<feature type="transmembrane region" description="Helical" evidence="1">
    <location>
        <begin position="59"/>
        <end position="79"/>
    </location>
</feature>
<evidence type="ECO:0000313" key="3">
    <source>
        <dbReference type="Proteomes" id="UP000755104"/>
    </source>
</evidence>
<feature type="transmembrane region" description="Helical" evidence="1">
    <location>
        <begin position="168"/>
        <end position="186"/>
    </location>
</feature>
<keyword evidence="3" id="KW-1185">Reference proteome</keyword>
<sequence length="193" mass="21563">MVMFLTSQIDRLEGFFLAQFEEDGDRCLYRKHGRGAPIPVTPQEKEDFRLQYRRATRSMFWLTIALTIVAIALAFWITPEFLDEGPGIFVISMATILAIAVLSVRNTTAPARTLGTRLSIGPPLTNREVRAKHFASTSWALLGSIFFISTTVCGYLLWSAQFTAIEDYFWAAGSAMIAVIGARALWLKYSLGV</sequence>